<keyword evidence="5" id="KW-0812">Transmembrane</keyword>
<keyword evidence="3" id="KW-0067">ATP-binding</keyword>
<dbReference type="InterPro" id="IPR017871">
    <property type="entry name" value="ABC_transporter-like_CS"/>
</dbReference>
<dbReference type="PANTHER" id="PTHR43023">
    <property type="entry name" value="PROTEIN TRIGALACTOSYLDIACYLGLYCEROL 3, CHLOROPLASTIC"/>
    <property type="match status" value="1"/>
</dbReference>
<evidence type="ECO:0000256" key="4">
    <source>
        <dbReference type="SAM" id="MobiDB-lite"/>
    </source>
</evidence>
<dbReference type="EMBL" id="HBGU01057923">
    <property type="protein sequence ID" value="CAD9509882.1"/>
    <property type="molecule type" value="Transcribed_RNA"/>
</dbReference>
<dbReference type="SUPFAM" id="SSF52540">
    <property type="entry name" value="P-loop containing nucleoside triphosphate hydrolases"/>
    <property type="match status" value="1"/>
</dbReference>
<dbReference type="Pfam" id="PF02405">
    <property type="entry name" value="MlaE"/>
    <property type="match status" value="1"/>
</dbReference>
<dbReference type="PROSITE" id="PS50893">
    <property type="entry name" value="ABC_TRANSPORTER_2"/>
    <property type="match status" value="1"/>
</dbReference>
<dbReference type="PROSITE" id="PS00211">
    <property type="entry name" value="ABC_TRANSPORTER_1"/>
    <property type="match status" value="1"/>
</dbReference>
<dbReference type="PANTHER" id="PTHR43023:SF6">
    <property type="entry name" value="INTERMEMBRANE PHOSPHOLIPID TRANSPORT SYSTEM ATP-BINDING PROTEIN MLAF"/>
    <property type="match status" value="1"/>
</dbReference>
<dbReference type="GO" id="GO:0043190">
    <property type="term" value="C:ATP-binding cassette (ABC) transporter complex"/>
    <property type="evidence" value="ECO:0007669"/>
    <property type="project" value="InterPro"/>
</dbReference>
<reference evidence="7" key="1">
    <citation type="submission" date="2021-01" db="EMBL/GenBank/DDBJ databases">
        <authorList>
            <person name="Corre E."/>
            <person name="Pelletier E."/>
            <person name="Niang G."/>
            <person name="Scheremetjew M."/>
            <person name="Finn R."/>
            <person name="Kale V."/>
            <person name="Holt S."/>
            <person name="Cochrane G."/>
            <person name="Meng A."/>
            <person name="Brown T."/>
            <person name="Cohen L."/>
        </authorList>
    </citation>
    <scope>NUCLEOTIDE SEQUENCE</scope>
    <source>
        <strain evidence="7">UTEX LB 985</strain>
    </source>
</reference>
<evidence type="ECO:0000256" key="3">
    <source>
        <dbReference type="ARBA" id="ARBA00022840"/>
    </source>
</evidence>
<name>A0A7S2MYS5_9EUKA</name>
<gene>
    <name evidence="7" type="ORF">CBRE1094_LOCUS31475</name>
</gene>
<keyword evidence="1" id="KW-0813">Transport</keyword>
<dbReference type="InterPro" id="IPR030802">
    <property type="entry name" value="Permease_MalE"/>
</dbReference>
<dbReference type="InterPro" id="IPR003439">
    <property type="entry name" value="ABC_transporter-like_ATP-bd"/>
</dbReference>
<dbReference type="Gene3D" id="3.40.50.300">
    <property type="entry name" value="P-loop containing nucleotide triphosphate hydrolases"/>
    <property type="match status" value="1"/>
</dbReference>
<dbReference type="SMART" id="SM00382">
    <property type="entry name" value="AAA"/>
    <property type="match status" value="1"/>
</dbReference>
<proteinExistence type="predicted"/>
<dbReference type="AlphaFoldDB" id="A0A7S2MYS5"/>
<sequence length="578" mass="61813">MASESPVVSVRIARRSEDCPFTNPSVTFELRAGETIWLRGASGAGKSFCCMHLAGLATLPGASVEAEWDPSIPIAQRIGFLFQKGVLLDSLNLAENIALALRASGEPHPQAAIDGMLEAVGLSGATDGVKMPGQLSGGMLRRAALAQILAQRKRLIILDEPFVGLDPPVAVEVVKLIRSVASARGVAMVLVSHLEPLAKELGPSRQIHLERARPEDCTALARPTRLSRLPFAARTLSRLKDYLFYSMPLIVCAFGATGAAVSMLLADMLRRVDIVAIVAGFLQKYLKGNPALPMVLSLVDRIVKANEAEAKRKLYAMALGSVFTIELGPLLTALLLAGRIGGSYAGDVSMMAATNQIDLLAILGVPALMWTFAPSLLAALIAAPILTAVGTAVALCVGGFVGGPSGFDLIDTEYYWSEVRETTFKRHPGAHLLKWAPLVNMYRSIGFMLATMVIAQVCARWQKRAQPRHVPLIITSAVVLSCLAVLLLDWGFSQMYVRLDDTHLVAATDPSALYQEEGGADDPNLEANLEASPEEQQAAYADYYASTEYTSSGAPAPEDAAPSYTTDELDVDGDNDEL</sequence>
<evidence type="ECO:0000256" key="2">
    <source>
        <dbReference type="ARBA" id="ARBA00022741"/>
    </source>
</evidence>
<protein>
    <recommendedName>
        <fullName evidence="6">ABC transporter domain-containing protein</fullName>
    </recommendedName>
</protein>
<dbReference type="Pfam" id="PF00005">
    <property type="entry name" value="ABC_tran"/>
    <property type="match status" value="1"/>
</dbReference>
<keyword evidence="5" id="KW-0472">Membrane</keyword>
<feature type="transmembrane region" description="Helical" evidence="5">
    <location>
        <begin position="441"/>
        <end position="459"/>
    </location>
</feature>
<feature type="transmembrane region" description="Helical" evidence="5">
    <location>
        <begin position="376"/>
        <end position="401"/>
    </location>
</feature>
<feature type="transmembrane region" description="Helical" evidence="5">
    <location>
        <begin position="314"/>
        <end position="336"/>
    </location>
</feature>
<feature type="region of interest" description="Disordered" evidence="4">
    <location>
        <begin position="515"/>
        <end position="535"/>
    </location>
</feature>
<feature type="transmembrane region" description="Helical" evidence="5">
    <location>
        <begin position="242"/>
        <end position="266"/>
    </location>
</feature>
<feature type="compositionally biased region" description="Acidic residues" evidence="4">
    <location>
        <begin position="567"/>
        <end position="578"/>
    </location>
</feature>
<feature type="region of interest" description="Disordered" evidence="4">
    <location>
        <begin position="549"/>
        <end position="578"/>
    </location>
</feature>
<dbReference type="InterPro" id="IPR027417">
    <property type="entry name" value="P-loop_NTPase"/>
</dbReference>
<evidence type="ECO:0000259" key="6">
    <source>
        <dbReference type="PROSITE" id="PS50893"/>
    </source>
</evidence>
<evidence type="ECO:0000256" key="5">
    <source>
        <dbReference type="SAM" id="Phobius"/>
    </source>
</evidence>
<feature type="transmembrane region" description="Helical" evidence="5">
    <location>
        <begin position="348"/>
        <end position="369"/>
    </location>
</feature>
<dbReference type="InterPro" id="IPR003593">
    <property type="entry name" value="AAA+_ATPase"/>
</dbReference>
<dbReference type="GO" id="GO:0016887">
    <property type="term" value="F:ATP hydrolysis activity"/>
    <property type="evidence" value="ECO:0007669"/>
    <property type="project" value="InterPro"/>
</dbReference>
<keyword evidence="2" id="KW-0547">Nucleotide-binding</keyword>
<evidence type="ECO:0000313" key="7">
    <source>
        <dbReference type="EMBL" id="CAD9509882.1"/>
    </source>
</evidence>
<feature type="domain" description="ABC transporter" evidence="6">
    <location>
        <begin position="7"/>
        <end position="239"/>
    </location>
</feature>
<feature type="transmembrane region" description="Helical" evidence="5">
    <location>
        <begin position="471"/>
        <end position="492"/>
    </location>
</feature>
<evidence type="ECO:0000256" key="1">
    <source>
        <dbReference type="ARBA" id="ARBA00022448"/>
    </source>
</evidence>
<organism evidence="7">
    <name type="scientific">Haptolina brevifila</name>
    <dbReference type="NCBI Taxonomy" id="156173"/>
    <lineage>
        <taxon>Eukaryota</taxon>
        <taxon>Haptista</taxon>
        <taxon>Haptophyta</taxon>
        <taxon>Prymnesiophyceae</taxon>
        <taxon>Prymnesiales</taxon>
        <taxon>Prymnesiaceae</taxon>
        <taxon>Haptolina</taxon>
    </lineage>
</organism>
<accession>A0A7S2MYS5</accession>
<keyword evidence="5" id="KW-1133">Transmembrane helix</keyword>
<dbReference type="GO" id="GO:0005524">
    <property type="term" value="F:ATP binding"/>
    <property type="evidence" value="ECO:0007669"/>
    <property type="project" value="UniProtKB-KW"/>
</dbReference>